<dbReference type="RefSeq" id="WP_197643933.1">
    <property type="nucleotide sequence ID" value="NZ_JAEACP010000010.1"/>
</dbReference>
<dbReference type="PANTHER" id="PTHR42781">
    <property type="entry name" value="SPERMIDINE/PUTRESCINE IMPORT ATP-BINDING PROTEIN POTA"/>
    <property type="match status" value="1"/>
</dbReference>
<gene>
    <name evidence="7" type="primary">potA</name>
    <name evidence="9" type="ORF">ACFOD6_21385</name>
</gene>
<comment type="subunit">
    <text evidence="7">The complex is composed of two ATP-binding proteins (PotA), two transmembrane proteins (PotB and PotC) and a solute-binding protein (PotD).</text>
</comment>
<evidence type="ECO:0000256" key="2">
    <source>
        <dbReference type="ARBA" id="ARBA00022475"/>
    </source>
</evidence>
<accession>A0ABV7E1T7</accession>
<keyword evidence="4 7" id="KW-0067">ATP-binding</keyword>
<dbReference type="InterPro" id="IPR027417">
    <property type="entry name" value="P-loop_NTPase"/>
</dbReference>
<protein>
    <recommendedName>
        <fullName evidence="7">Spermidine/putrescine import ATP-binding protein PotA</fullName>
        <ecNumber evidence="7">7.6.2.11</ecNumber>
    </recommendedName>
</protein>
<evidence type="ECO:0000256" key="3">
    <source>
        <dbReference type="ARBA" id="ARBA00022741"/>
    </source>
</evidence>
<sequence>MSFIEITQVSKHYGAFQALHDVTLSIPKGEFVTLLGPSGSGKTTLLKVLAGFEPVSSGGVLLEGRDITRVPPEKRNFGLVFQGYALFPHMTVEDNIAYPLRVRRRPRGEIAERVGALLKLVQLDRFAGRKPHELSGGQQQRVALARALVFKPDLLLLDEPMSALDKKLRHDLQEELRAIHRTLGTTFINVTHDQEEAMHMSDRIAVMNQGRVEQFDTAHALYRRPVSRFVAEFVGKSNIFAGRIDRGGGGQLFSGPGFTMPVPDCAQGEALALLRPEDVEIAGQAPMDGRIALPVTVTSSTYSGDRALYTLSPPTGAPILAYGSARSGVHPDGAALFAIFAPENAIVLD</sequence>
<keyword evidence="10" id="KW-1185">Reference proteome</keyword>
<reference evidence="10" key="1">
    <citation type="journal article" date="2019" name="Int. J. Syst. Evol. Microbiol.">
        <title>The Global Catalogue of Microorganisms (GCM) 10K type strain sequencing project: providing services to taxonomists for standard genome sequencing and annotation.</title>
        <authorList>
            <consortium name="The Broad Institute Genomics Platform"/>
            <consortium name="The Broad Institute Genome Sequencing Center for Infectious Disease"/>
            <person name="Wu L."/>
            <person name="Ma J."/>
        </authorList>
    </citation>
    <scope>NUCLEOTIDE SEQUENCE [LARGE SCALE GENOMIC DNA]</scope>
    <source>
        <strain evidence="10">KCTC 62102</strain>
    </source>
</reference>
<dbReference type="Proteomes" id="UP001595445">
    <property type="component" value="Unassembled WGS sequence"/>
</dbReference>
<comment type="similarity">
    <text evidence="7">Belongs to the ABC transporter superfamily. Spermidine/putrescine importer (TC 3.A.1.11.1) family.</text>
</comment>
<dbReference type="SMART" id="SM00382">
    <property type="entry name" value="AAA"/>
    <property type="match status" value="1"/>
</dbReference>
<comment type="catalytic activity">
    <reaction evidence="7">
        <text>ATP + H2O + polyamine-[polyamine-binding protein]Side 1 = ADP + phosphate + polyamineSide 2 + [polyamine-binding protein]Side 1.</text>
        <dbReference type="EC" id="7.6.2.11"/>
    </reaction>
</comment>
<dbReference type="InterPro" id="IPR013611">
    <property type="entry name" value="Transp-assoc_OB_typ2"/>
</dbReference>
<proteinExistence type="inferred from homology"/>
<evidence type="ECO:0000259" key="8">
    <source>
        <dbReference type="PROSITE" id="PS50893"/>
    </source>
</evidence>
<dbReference type="SUPFAM" id="SSF50331">
    <property type="entry name" value="MOP-like"/>
    <property type="match status" value="1"/>
</dbReference>
<dbReference type="NCBIfam" id="TIGR01187">
    <property type="entry name" value="potA"/>
    <property type="match status" value="1"/>
</dbReference>
<dbReference type="PROSITE" id="PS00211">
    <property type="entry name" value="ABC_TRANSPORTER_1"/>
    <property type="match status" value="1"/>
</dbReference>
<keyword evidence="3 7" id="KW-0547">Nucleotide-binding</keyword>
<feature type="domain" description="ABC transporter" evidence="8">
    <location>
        <begin position="4"/>
        <end position="234"/>
    </location>
</feature>
<dbReference type="InterPro" id="IPR008995">
    <property type="entry name" value="Mo/tungstate-bd_C_term_dom"/>
</dbReference>
<organism evidence="9 10">
    <name type="scientific">Tabrizicola soli</name>
    <dbReference type="NCBI Taxonomy" id="2185115"/>
    <lineage>
        <taxon>Bacteria</taxon>
        <taxon>Pseudomonadati</taxon>
        <taxon>Pseudomonadota</taxon>
        <taxon>Alphaproteobacteria</taxon>
        <taxon>Rhodobacterales</taxon>
        <taxon>Paracoccaceae</taxon>
        <taxon>Tabrizicola</taxon>
    </lineage>
</organism>
<keyword evidence="6 7" id="KW-0472">Membrane</keyword>
<dbReference type="Pfam" id="PF08402">
    <property type="entry name" value="TOBE_2"/>
    <property type="match status" value="1"/>
</dbReference>
<comment type="caution">
    <text evidence="9">The sequence shown here is derived from an EMBL/GenBank/DDBJ whole genome shotgun (WGS) entry which is preliminary data.</text>
</comment>
<dbReference type="SUPFAM" id="SSF52540">
    <property type="entry name" value="P-loop containing nucleoside triphosphate hydrolases"/>
    <property type="match status" value="1"/>
</dbReference>
<dbReference type="Gene3D" id="3.40.50.300">
    <property type="entry name" value="P-loop containing nucleotide triphosphate hydrolases"/>
    <property type="match status" value="1"/>
</dbReference>
<dbReference type="PROSITE" id="PS50893">
    <property type="entry name" value="ABC_TRANSPORTER_2"/>
    <property type="match status" value="1"/>
</dbReference>
<keyword evidence="5 7" id="KW-1278">Translocase</keyword>
<evidence type="ECO:0000256" key="6">
    <source>
        <dbReference type="ARBA" id="ARBA00023136"/>
    </source>
</evidence>
<dbReference type="Pfam" id="PF00005">
    <property type="entry name" value="ABC_tran"/>
    <property type="match status" value="1"/>
</dbReference>
<dbReference type="InterPro" id="IPR017871">
    <property type="entry name" value="ABC_transporter-like_CS"/>
</dbReference>
<dbReference type="InterPro" id="IPR005893">
    <property type="entry name" value="PotA-like"/>
</dbReference>
<dbReference type="PANTHER" id="PTHR42781:SF4">
    <property type="entry name" value="SPERMIDINE_PUTRESCINE IMPORT ATP-BINDING PROTEIN POTA"/>
    <property type="match status" value="1"/>
</dbReference>
<dbReference type="EMBL" id="JBHRSM010000054">
    <property type="protein sequence ID" value="MFC3088601.1"/>
    <property type="molecule type" value="Genomic_DNA"/>
</dbReference>
<dbReference type="InterPro" id="IPR050093">
    <property type="entry name" value="ABC_SmlMolc_Importer"/>
</dbReference>
<name>A0ABV7E1T7_9RHOB</name>
<keyword evidence="2 7" id="KW-1003">Cell membrane</keyword>
<dbReference type="InterPro" id="IPR003593">
    <property type="entry name" value="AAA+_ATPase"/>
</dbReference>
<keyword evidence="1 7" id="KW-0813">Transport</keyword>
<evidence type="ECO:0000256" key="7">
    <source>
        <dbReference type="RuleBase" id="RU364083"/>
    </source>
</evidence>
<evidence type="ECO:0000256" key="1">
    <source>
        <dbReference type="ARBA" id="ARBA00022448"/>
    </source>
</evidence>
<evidence type="ECO:0000313" key="10">
    <source>
        <dbReference type="Proteomes" id="UP001595445"/>
    </source>
</evidence>
<dbReference type="GO" id="GO:0005524">
    <property type="term" value="F:ATP binding"/>
    <property type="evidence" value="ECO:0007669"/>
    <property type="project" value="UniProtKB-KW"/>
</dbReference>
<evidence type="ECO:0000256" key="5">
    <source>
        <dbReference type="ARBA" id="ARBA00022967"/>
    </source>
</evidence>
<dbReference type="InterPro" id="IPR003439">
    <property type="entry name" value="ABC_transporter-like_ATP-bd"/>
</dbReference>
<comment type="function">
    <text evidence="7">Part of the ABC transporter complex PotABCD involved in spermidine/putrescine import. Responsible for energy coupling to the transport system.</text>
</comment>
<dbReference type="EC" id="7.6.2.11" evidence="7"/>
<evidence type="ECO:0000256" key="4">
    <source>
        <dbReference type="ARBA" id="ARBA00022840"/>
    </source>
</evidence>
<evidence type="ECO:0000313" key="9">
    <source>
        <dbReference type="EMBL" id="MFC3088601.1"/>
    </source>
</evidence>